<gene>
    <name evidence="2" type="ORF">A3D44_02120</name>
</gene>
<accession>A0A1G2I2W1</accession>
<keyword evidence="1" id="KW-0812">Transmembrane</keyword>
<reference evidence="2 3" key="1">
    <citation type="journal article" date="2016" name="Nat. Commun.">
        <title>Thousands of microbial genomes shed light on interconnected biogeochemical processes in an aquifer system.</title>
        <authorList>
            <person name="Anantharaman K."/>
            <person name="Brown C.T."/>
            <person name="Hug L.A."/>
            <person name="Sharon I."/>
            <person name="Castelle C.J."/>
            <person name="Probst A.J."/>
            <person name="Thomas B.C."/>
            <person name="Singh A."/>
            <person name="Wilkins M.J."/>
            <person name="Karaoz U."/>
            <person name="Brodie E.L."/>
            <person name="Williams K.H."/>
            <person name="Hubbard S.S."/>
            <person name="Banfield J.F."/>
        </authorList>
    </citation>
    <scope>NUCLEOTIDE SEQUENCE [LARGE SCALE GENOMIC DNA]</scope>
</reference>
<protein>
    <submittedName>
        <fullName evidence="2">Uncharacterized protein</fullName>
    </submittedName>
</protein>
<evidence type="ECO:0000313" key="2">
    <source>
        <dbReference type="EMBL" id="OGZ68770.1"/>
    </source>
</evidence>
<proteinExistence type="predicted"/>
<dbReference type="Proteomes" id="UP000178820">
    <property type="component" value="Unassembled WGS sequence"/>
</dbReference>
<comment type="caution">
    <text evidence="2">The sequence shown here is derived from an EMBL/GenBank/DDBJ whole genome shotgun (WGS) entry which is preliminary data.</text>
</comment>
<feature type="transmembrane region" description="Helical" evidence="1">
    <location>
        <begin position="39"/>
        <end position="63"/>
    </location>
</feature>
<dbReference type="AlphaFoldDB" id="A0A1G2I2W1"/>
<organism evidence="2 3">
    <name type="scientific">Candidatus Staskawiczbacteria bacterium RIFCSPHIGHO2_02_FULL_42_22</name>
    <dbReference type="NCBI Taxonomy" id="1802207"/>
    <lineage>
        <taxon>Bacteria</taxon>
        <taxon>Candidatus Staskawicziibacteriota</taxon>
    </lineage>
</organism>
<sequence length="64" mass="7367">MEPETQKIISLLEDLVQSQKANQAAMVEMTRKDKKYKKVIGGLLIVVLVSFLYAIVISLLYYYK</sequence>
<keyword evidence="1" id="KW-1133">Transmembrane helix</keyword>
<dbReference type="EMBL" id="MHOT01000018">
    <property type="protein sequence ID" value="OGZ68770.1"/>
    <property type="molecule type" value="Genomic_DNA"/>
</dbReference>
<keyword evidence="1" id="KW-0472">Membrane</keyword>
<evidence type="ECO:0000256" key="1">
    <source>
        <dbReference type="SAM" id="Phobius"/>
    </source>
</evidence>
<evidence type="ECO:0000313" key="3">
    <source>
        <dbReference type="Proteomes" id="UP000178820"/>
    </source>
</evidence>
<name>A0A1G2I2W1_9BACT</name>